<accession>A0A1Y0EAB4</accession>
<evidence type="ECO:0000313" key="1">
    <source>
        <dbReference type="EMBL" id="ARU00291.1"/>
    </source>
</evidence>
<dbReference type="STRING" id="1122181.GCA_000382265_00824"/>
<name>A0A1Y0EAB4_9RHOB</name>
<dbReference type="EMBL" id="CP021431">
    <property type="protein sequence ID" value="ARU00291.1"/>
    <property type="molecule type" value="Genomic_DNA"/>
</dbReference>
<dbReference type="RefSeq" id="WP_157898140.1">
    <property type="nucleotide sequence ID" value="NZ_CP021431.1"/>
</dbReference>
<keyword evidence="2" id="KW-1185">Reference proteome</keyword>
<gene>
    <name evidence="1" type="ORF">LOKVESSMR4R_00960</name>
</gene>
<sequence>MSDWKNISVISCVGRSGETLSVIKQSRADRTSATLAMEARHKTIDRYVLGNGAEVEPLDPDRFVLPDTREIVTRVS</sequence>
<reference evidence="1 2" key="1">
    <citation type="submission" date="2017-05" db="EMBL/GenBank/DDBJ databases">
        <title>Genome Sequence of Loktanella vestfoldensis Strain SMR4r Isolated from a Culture of the Diatom Skeletonema marinoi.</title>
        <authorList>
            <person name="Topel M."/>
            <person name="Pinder M.I.M."/>
            <person name="Johansson O.N."/>
            <person name="Kourtchenko O."/>
            <person name="Godhe A."/>
            <person name="Clarke A.K."/>
        </authorList>
    </citation>
    <scope>NUCLEOTIDE SEQUENCE [LARGE SCALE GENOMIC DNA]</scope>
    <source>
        <strain evidence="1 2">SMR4r</strain>
    </source>
</reference>
<proteinExistence type="predicted"/>
<dbReference type="AlphaFoldDB" id="A0A1Y0EAB4"/>
<organism evidence="1 2">
    <name type="scientific">Yoonia vestfoldensis</name>
    <dbReference type="NCBI Taxonomy" id="245188"/>
    <lineage>
        <taxon>Bacteria</taxon>
        <taxon>Pseudomonadati</taxon>
        <taxon>Pseudomonadota</taxon>
        <taxon>Alphaproteobacteria</taxon>
        <taxon>Rhodobacterales</taxon>
        <taxon>Paracoccaceae</taxon>
        <taxon>Yoonia</taxon>
    </lineage>
</organism>
<dbReference type="OrthoDB" id="7869851at2"/>
<dbReference type="KEGG" id="lvs:LOKVESSMR4R_00960"/>
<evidence type="ECO:0000313" key="2">
    <source>
        <dbReference type="Proteomes" id="UP000195273"/>
    </source>
</evidence>
<protein>
    <submittedName>
        <fullName evidence="1">Uncharacterized protein</fullName>
    </submittedName>
</protein>
<dbReference type="Proteomes" id="UP000195273">
    <property type="component" value="Chromosome"/>
</dbReference>